<dbReference type="InterPro" id="IPR001278">
    <property type="entry name" value="Arg-tRNA-ligase"/>
</dbReference>
<keyword evidence="4 10" id="KW-0547">Nucleotide-binding</keyword>
<dbReference type="GO" id="GO:0005737">
    <property type="term" value="C:cytoplasm"/>
    <property type="evidence" value="ECO:0007669"/>
    <property type="project" value="UniProtKB-UniRule"/>
</dbReference>
<evidence type="ECO:0000259" key="12">
    <source>
        <dbReference type="SMART" id="SM01016"/>
    </source>
</evidence>
<dbReference type="InterPro" id="IPR009080">
    <property type="entry name" value="tRNAsynth_Ia_anticodon-bd"/>
</dbReference>
<gene>
    <name evidence="13" type="primary">argS</name>
    <name evidence="13" type="ORF">CVU82_03135</name>
</gene>
<evidence type="ECO:0000256" key="7">
    <source>
        <dbReference type="ARBA" id="ARBA00023146"/>
    </source>
</evidence>
<dbReference type="PANTHER" id="PTHR11956">
    <property type="entry name" value="ARGINYL-TRNA SYNTHETASE"/>
    <property type="match status" value="1"/>
</dbReference>
<evidence type="ECO:0000256" key="5">
    <source>
        <dbReference type="ARBA" id="ARBA00022840"/>
    </source>
</evidence>
<dbReference type="SUPFAM" id="SSF55190">
    <property type="entry name" value="Arginyl-tRNA synthetase (ArgRS), N-terminal 'additional' domain"/>
    <property type="match status" value="1"/>
</dbReference>
<dbReference type="EMBL" id="PHAI01000002">
    <property type="protein sequence ID" value="PKM91563.1"/>
    <property type="molecule type" value="Genomic_DNA"/>
</dbReference>
<comment type="similarity">
    <text evidence="1 10">Belongs to the class-I aminoacyl-tRNA synthetase family.</text>
</comment>
<keyword evidence="6 10" id="KW-0648">Protein biosynthesis</keyword>
<sequence length="555" mass="64298">MILKEIKQLIGKKLKINIDIFAYPPNSEMGDISLPLFSLSKERKINVQELANDFREKILNDNELNFIFEKIEASGPYLNFFLDKKFLFNETISYVLNNKNDLGYNQDGQNQKIIFEYSNANTHKEIHIGHLRNIVFGDSLVKISKANGFDSYPVSFINDLGINTAKTVWAYKQNYSQNIGQCYAWSVSEIDKNPDLKEEISQIMIEIEKEDGENYDLWKKTRDLSMKEFEDIYSLLDINFYKTYFESDFTKRGVEIVDDFLKKGIFKKSQGAIIADLEEYGLGVLPVVRSDGTSLYAVADLALAEKKDQDFPDLKKSFIVVDVRQSLHFKQLFKILELAGYKNDFTHLAYDFVKLPEGMMSSRSGKVVLLKDLFDQIFDKLILESKKRHEDWDDKKIKNNCQKLAVAILKFEMLKVGANKTITFNIEEALRFDGYSALYILYTLVRMKSILRKADFAESVEYSLDLLQSDIEKKIALEMAKYSDIVYKTGQDNDPSEIAKYLFDFAKLFNDYYQKINILQTEDNLKKARLIFIYSCSLLLENALKLLGIESLEEI</sequence>
<dbReference type="Proteomes" id="UP000233517">
    <property type="component" value="Unassembled WGS sequence"/>
</dbReference>
<dbReference type="GO" id="GO:0004814">
    <property type="term" value="F:arginine-tRNA ligase activity"/>
    <property type="evidence" value="ECO:0007669"/>
    <property type="project" value="UniProtKB-UniRule"/>
</dbReference>
<evidence type="ECO:0000256" key="9">
    <source>
        <dbReference type="NCBIfam" id="TIGR00456"/>
    </source>
</evidence>
<comment type="caution">
    <text evidence="13">The sequence shown here is derived from an EMBL/GenBank/DDBJ whole genome shotgun (WGS) entry which is preliminary data.</text>
</comment>
<dbReference type="PRINTS" id="PR01038">
    <property type="entry name" value="TRNASYNTHARG"/>
</dbReference>
<dbReference type="Gene3D" id="1.10.730.10">
    <property type="entry name" value="Isoleucyl-tRNA Synthetase, Domain 1"/>
    <property type="match status" value="1"/>
</dbReference>
<evidence type="ECO:0000256" key="3">
    <source>
        <dbReference type="ARBA" id="ARBA00022598"/>
    </source>
</evidence>
<feature type="domain" description="Arginyl tRNA synthetase N-terminal" evidence="12">
    <location>
        <begin position="4"/>
        <end position="82"/>
    </location>
</feature>
<dbReference type="NCBIfam" id="TIGR00456">
    <property type="entry name" value="argS"/>
    <property type="match status" value="1"/>
</dbReference>
<dbReference type="EC" id="6.1.1.19" evidence="2 9"/>
<dbReference type="PANTHER" id="PTHR11956:SF5">
    <property type="entry name" value="ARGININE--TRNA LIGASE, CYTOPLASMIC"/>
    <property type="match status" value="1"/>
</dbReference>
<keyword evidence="5 10" id="KW-0067">ATP-binding</keyword>
<dbReference type="SUPFAM" id="SSF52374">
    <property type="entry name" value="Nucleotidylyl transferase"/>
    <property type="match status" value="1"/>
</dbReference>
<comment type="catalytic activity">
    <reaction evidence="8">
        <text>tRNA(Arg) + L-arginine + ATP = L-arginyl-tRNA(Arg) + AMP + diphosphate</text>
        <dbReference type="Rhea" id="RHEA:20301"/>
        <dbReference type="Rhea" id="RHEA-COMP:9658"/>
        <dbReference type="Rhea" id="RHEA-COMP:9673"/>
        <dbReference type="ChEBI" id="CHEBI:30616"/>
        <dbReference type="ChEBI" id="CHEBI:32682"/>
        <dbReference type="ChEBI" id="CHEBI:33019"/>
        <dbReference type="ChEBI" id="CHEBI:78442"/>
        <dbReference type="ChEBI" id="CHEBI:78513"/>
        <dbReference type="ChEBI" id="CHEBI:456215"/>
        <dbReference type="EC" id="6.1.1.19"/>
    </reaction>
</comment>
<dbReference type="InterPro" id="IPR035684">
    <property type="entry name" value="ArgRS_core"/>
</dbReference>
<dbReference type="GO" id="GO:0005524">
    <property type="term" value="F:ATP binding"/>
    <property type="evidence" value="ECO:0007669"/>
    <property type="project" value="UniProtKB-KW"/>
</dbReference>
<evidence type="ECO:0000256" key="6">
    <source>
        <dbReference type="ARBA" id="ARBA00022917"/>
    </source>
</evidence>
<proteinExistence type="inferred from homology"/>
<dbReference type="AlphaFoldDB" id="A0A2N2E9Y1"/>
<dbReference type="Gene3D" id="3.30.1360.70">
    <property type="entry name" value="Arginyl tRNA synthetase N-terminal domain"/>
    <property type="match status" value="1"/>
</dbReference>
<dbReference type="SUPFAM" id="SSF47323">
    <property type="entry name" value="Anticodon-binding domain of a subclass of class I aminoacyl-tRNA synthetases"/>
    <property type="match status" value="1"/>
</dbReference>
<dbReference type="SMART" id="SM00836">
    <property type="entry name" value="DALR_1"/>
    <property type="match status" value="1"/>
</dbReference>
<dbReference type="InterPro" id="IPR014729">
    <property type="entry name" value="Rossmann-like_a/b/a_fold"/>
</dbReference>
<evidence type="ECO:0000256" key="1">
    <source>
        <dbReference type="ARBA" id="ARBA00005594"/>
    </source>
</evidence>
<dbReference type="Pfam" id="PF00750">
    <property type="entry name" value="tRNA-synt_1d"/>
    <property type="match status" value="1"/>
</dbReference>
<keyword evidence="7 10" id="KW-0030">Aminoacyl-tRNA synthetase</keyword>
<evidence type="ECO:0000256" key="4">
    <source>
        <dbReference type="ARBA" id="ARBA00022741"/>
    </source>
</evidence>
<evidence type="ECO:0000256" key="10">
    <source>
        <dbReference type="RuleBase" id="RU363038"/>
    </source>
</evidence>
<evidence type="ECO:0000313" key="13">
    <source>
        <dbReference type="EMBL" id="PKM91563.1"/>
    </source>
</evidence>
<reference evidence="13 14" key="1">
    <citation type="journal article" date="2017" name="ISME J.">
        <title>Potential for microbial H2 and metal transformations associated with novel bacteria and archaea in deep terrestrial subsurface sediments.</title>
        <authorList>
            <person name="Hernsdorf A.W."/>
            <person name="Amano Y."/>
            <person name="Miyakawa K."/>
            <person name="Ise K."/>
            <person name="Suzuki Y."/>
            <person name="Anantharaman K."/>
            <person name="Probst A."/>
            <person name="Burstein D."/>
            <person name="Thomas B.C."/>
            <person name="Banfield J.F."/>
        </authorList>
    </citation>
    <scope>NUCLEOTIDE SEQUENCE [LARGE SCALE GENOMIC DNA]</scope>
    <source>
        <strain evidence="13">HGW-Falkowbacteria-1</strain>
    </source>
</reference>
<dbReference type="Pfam" id="PF05746">
    <property type="entry name" value="DALR_1"/>
    <property type="match status" value="1"/>
</dbReference>
<dbReference type="InterPro" id="IPR036695">
    <property type="entry name" value="Arg-tRNA-synth_N_sf"/>
</dbReference>
<dbReference type="InterPro" id="IPR005148">
    <property type="entry name" value="Arg-tRNA-synth_N"/>
</dbReference>
<dbReference type="Gene3D" id="3.40.50.620">
    <property type="entry name" value="HUPs"/>
    <property type="match status" value="1"/>
</dbReference>
<feature type="domain" description="DALR anticodon binding" evidence="11">
    <location>
        <begin position="440"/>
        <end position="555"/>
    </location>
</feature>
<dbReference type="InterPro" id="IPR008909">
    <property type="entry name" value="DALR_anticod-bd"/>
</dbReference>
<organism evidence="13 14">
    <name type="scientific">Candidatus Falkowbacteria bacterium HGW-Falkowbacteria-1</name>
    <dbReference type="NCBI Taxonomy" id="2013768"/>
    <lineage>
        <taxon>Bacteria</taxon>
        <taxon>Candidatus Falkowiibacteriota</taxon>
    </lineage>
</organism>
<dbReference type="GO" id="GO:0006420">
    <property type="term" value="P:arginyl-tRNA aminoacylation"/>
    <property type="evidence" value="ECO:0007669"/>
    <property type="project" value="UniProtKB-UniRule"/>
</dbReference>
<keyword evidence="3 10" id="KW-0436">Ligase</keyword>
<dbReference type="SMART" id="SM01016">
    <property type="entry name" value="Arg_tRNA_synt_N"/>
    <property type="match status" value="1"/>
</dbReference>
<dbReference type="Pfam" id="PF03485">
    <property type="entry name" value="Arg_tRNA_synt_N"/>
    <property type="match status" value="1"/>
</dbReference>
<accession>A0A2N2E9Y1</accession>
<evidence type="ECO:0000259" key="11">
    <source>
        <dbReference type="SMART" id="SM00836"/>
    </source>
</evidence>
<evidence type="ECO:0000313" key="14">
    <source>
        <dbReference type="Proteomes" id="UP000233517"/>
    </source>
</evidence>
<protein>
    <recommendedName>
        <fullName evidence="2 9">Arginine--tRNA ligase</fullName>
        <ecNumber evidence="2 9">6.1.1.19</ecNumber>
    </recommendedName>
</protein>
<evidence type="ECO:0000256" key="8">
    <source>
        <dbReference type="ARBA" id="ARBA00049339"/>
    </source>
</evidence>
<evidence type="ECO:0000256" key="2">
    <source>
        <dbReference type="ARBA" id="ARBA00012837"/>
    </source>
</evidence>
<name>A0A2N2E9Y1_9BACT</name>